<proteinExistence type="predicted"/>
<organism evidence="2 3">
    <name type="scientific">Friedmanniella luteola</name>
    <dbReference type="NCBI Taxonomy" id="546871"/>
    <lineage>
        <taxon>Bacteria</taxon>
        <taxon>Bacillati</taxon>
        <taxon>Actinomycetota</taxon>
        <taxon>Actinomycetes</taxon>
        <taxon>Propionibacteriales</taxon>
        <taxon>Nocardioidaceae</taxon>
        <taxon>Friedmanniella</taxon>
    </lineage>
</organism>
<evidence type="ECO:0000256" key="1">
    <source>
        <dbReference type="SAM" id="MobiDB-lite"/>
    </source>
</evidence>
<dbReference type="STRING" id="546871.SAMN04488543_1761"/>
<dbReference type="AlphaFoldDB" id="A0A1H1SBI3"/>
<dbReference type="InterPro" id="IPR007061">
    <property type="entry name" value="MST-like"/>
</dbReference>
<feature type="region of interest" description="Disordered" evidence="1">
    <location>
        <begin position="166"/>
        <end position="185"/>
    </location>
</feature>
<name>A0A1H1SBI3_9ACTN</name>
<evidence type="ECO:0000313" key="2">
    <source>
        <dbReference type="EMBL" id="SDS45460.1"/>
    </source>
</evidence>
<gene>
    <name evidence="2" type="ORF">SAMN04488543_1761</name>
</gene>
<dbReference type="InterPro" id="IPR034660">
    <property type="entry name" value="DinB/YfiT-like"/>
</dbReference>
<reference evidence="2 3" key="1">
    <citation type="submission" date="2016-10" db="EMBL/GenBank/DDBJ databases">
        <authorList>
            <person name="de Groot N.N."/>
        </authorList>
    </citation>
    <scope>NUCLEOTIDE SEQUENCE [LARGE SCALE GENOMIC DNA]</scope>
    <source>
        <strain evidence="2 3">DSM 21741</strain>
    </source>
</reference>
<dbReference type="SUPFAM" id="SSF109854">
    <property type="entry name" value="DinB/YfiT-like putative metalloenzymes"/>
    <property type="match status" value="1"/>
</dbReference>
<accession>A0A1H1SBI3</accession>
<dbReference type="Gene3D" id="1.20.120.450">
    <property type="entry name" value="dinb family like domain"/>
    <property type="match status" value="1"/>
</dbReference>
<protein>
    <recommendedName>
        <fullName evidence="4">DinB superfamily protein</fullName>
    </recommendedName>
</protein>
<evidence type="ECO:0008006" key="4">
    <source>
        <dbReference type="Google" id="ProtNLM"/>
    </source>
</evidence>
<evidence type="ECO:0000313" key="3">
    <source>
        <dbReference type="Proteomes" id="UP000199092"/>
    </source>
</evidence>
<sequence length="185" mass="19858">MTLPFPSPLLPRASRTDVLTGYLDFFRTTVVAKVRSLPADHRHVSRLPSGWTPLELVQHLEHVERRWLVWGFEGRPVDEPWGDADGDGVWRVAPGTDAGALLERLEAQGGVTRAVAAAHALDEVGAPGPRWDGGAPPTLERVLLHLVQEYARHLGHLDVVVELAGAGTGEEGPPDAAAPPPPATP</sequence>
<dbReference type="EMBL" id="LT629749">
    <property type="protein sequence ID" value="SDS45460.1"/>
    <property type="molecule type" value="Genomic_DNA"/>
</dbReference>
<keyword evidence="3" id="KW-1185">Reference proteome</keyword>
<dbReference type="Proteomes" id="UP000199092">
    <property type="component" value="Chromosome I"/>
</dbReference>
<dbReference type="RefSeq" id="WP_091412108.1">
    <property type="nucleotide sequence ID" value="NZ_LT629749.1"/>
</dbReference>
<dbReference type="OrthoDB" id="4548523at2"/>
<dbReference type="Pfam" id="PF04978">
    <property type="entry name" value="MST"/>
    <property type="match status" value="1"/>
</dbReference>
<feature type="compositionally biased region" description="Pro residues" evidence="1">
    <location>
        <begin position="176"/>
        <end position="185"/>
    </location>
</feature>